<keyword evidence="2" id="KW-1185">Reference proteome</keyword>
<organism evidence="1 2">
    <name type="scientific">Promicromonospora aerolata</name>
    <dbReference type="NCBI Taxonomy" id="195749"/>
    <lineage>
        <taxon>Bacteria</taxon>
        <taxon>Bacillati</taxon>
        <taxon>Actinomycetota</taxon>
        <taxon>Actinomycetes</taxon>
        <taxon>Micrococcales</taxon>
        <taxon>Promicromonosporaceae</taxon>
        <taxon>Promicromonospora</taxon>
    </lineage>
</organism>
<protein>
    <submittedName>
        <fullName evidence="1">Uncharacterized protein</fullName>
    </submittedName>
</protein>
<dbReference type="RefSeq" id="WP_377198021.1">
    <property type="nucleotide sequence ID" value="NZ_JBHUHF010000001.1"/>
</dbReference>
<gene>
    <name evidence="1" type="ORF">ACFSL2_11695</name>
</gene>
<proteinExistence type="predicted"/>
<dbReference type="Proteomes" id="UP001597338">
    <property type="component" value="Unassembled WGS sequence"/>
</dbReference>
<comment type="caution">
    <text evidence="1">The sequence shown here is derived from an EMBL/GenBank/DDBJ whole genome shotgun (WGS) entry which is preliminary data.</text>
</comment>
<name>A0ABW4V8N7_9MICO</name>
<accession>A0ABW4V8N7</accession>
<dbReference type="EMBL" id="JBHUHF010000001">
    <property type="protein sequence ID" value="MFD2026169.1"/>
    <property type="molecule type" value="Genomic_DNA"/>
</dbReference>
<sequence>MLTPAGMRISADEVVVDLPYEHYAAPDLDQWAITGWVATRGGAPIGIAVLGAGRYAAPIAQLYTSRRTWTSIVSRLGNSPKDAPLDAAGVVSGRTDADRSALDVLCRVLARRPDWRPQLANPTRTTQFLHDMALQDHRPITQAHGVRRRTLETLTVMRRLGFVHPLQGRPLPDESRPEASGVVQAVVDGLSANRYALPPDEAHARALVHRHYLDVVPWPFAALLPADRGENAAAPGTARRRTAR</sequence>
<reference evidence="2" key="1">
    <citation type="journal article" date="2019" name="Int. J. Syst. Evol. Microbiol.">
        <title>The Global Catalogue of Microorganisms (GCM) 10K type strain sequencing project: providing services to taxonomists for standard genome sequencing and annotation.</title>
        <authorList>
            <consortium name="The Broad Institute Genomics Platform"/>
            <consortium name="The Broad Institute Genome Sequencing Center for Infectious Disease"/>
            <person name="Wu L."/>
            <person name="Ma J."/>
        </authorList>
    </citation>
    <scope>NUCLEOTIDE SEQUENCE [LARGE SCALE GENOMIC DNA]</scope>
    <source>
        <strain evidence="2">CCM 7043</strain>
    </source>
</reference>
<evidence type="ECO:0000313" key="1">
    <source>
        <dbReference type="EMBL" id="MFD2026169.1"/>
    </source>
</evidence>
<evidence type="ECO:0000313" key="2">
    <source>
        <dbReference type="Proteomes" id="UP001597338"/>
    </source>
</evidence>